<accession>A0A1M5CQW6</accession>
<dbReference type="EMBL" id="FQUM01000006">
    <property type="protein sequence ID" value="SHF56772.1"/>
    <property type="molecule type" value="Genomic_DNA"/>
</dbReference>
<gene>
    <name evidence="1" type="ORF">SAMN05444274_106215</name>
</gene>
<proteinExistence type="predicted"/>
<protein>
    <submittedName>
        <fullName evidence="1">Uncharacterized protein</fullName>
    </submittedName>
</protein>
<evidence type="ECO:0000313" key="2">
    <source>
        <dbReference type="Proteomes" id="UP000184164"/>
    </source>
</evidence>
<dbReference type="Proteomes" id="UP000184164">
    <property type="component" value="Unassembled WGS sequence"/>
</dbReference>
<dbReference type="STRING" id="1484053.SAMN05444274_106215"/>
<dbReference type="AlphaFoldDB" id="A0A1M5CQW6"/>
<keyword evidence="2" id="KW-1185">Reference proteome</keyword>
<evidence type="ECO:0000313" key="1">
    <source>
        <dbReference type="EMBL" id="SHF56772.1"/>
    </source>
</evidence>
<sequence length="44" mass="5045">MDKVRLLKFVISNIWNDFLTSQKNGTGTGEKRNSNVLIPRVLIK</sequence>
<name>A0A1M5CQW6_9BACT</name>
<organism evidence="1 2">
    <name type="scientific">Mariniphaga anaerophila</name>
    <dbReference type="NCBI Taxonomy" id="1484053"/>
    <lineage>
        <taxon>Bacteria</taxon>
        <taxon>Pseudomonadati</taxon>
        <taxon>Bacteroidota</taxon>
        <taxon>Bacteroidia</taxon>
        <taxon>Marinilabiliales</taxon>
        <taxon>Prolixibacteraceae</taxon>
        <taxon>Mariniphaga</taxon>
    </lineage>
</organism>
<reference evidence="1 2" key="1">
    <citation type="submission" date="2016-11" db="EMBL/GenBank/DDBJ databases">
        <authorList>
            <person name="Jaros S."/>
            <person name="Januszkiewicz K."/>
            <person name="Wedrychowicz H."/>
        </authorList>
    </citation>
    <scope>NUCLEOTIDE SEQUENCE [LARGE SCALE GENOMIC DNA]</scope>
    <source>
        <strain evidence="1 2">DSM 26910</strain>
    </source>
</reference>